<evidence type="ECO:0000256" key="1">
    <source>
        <dbReference type="SAM" id="MobiDB-lite"/>
    </source>
</evidence>
<evidence type="ECO:0000313" key="2">
    <source>
        <dbReference type="EMBL" id="PRQ60134.1"/>
    </source>
</evidence>
<comment type="caution">
    <text evidence="2">The sequence shown here is derived from an EMBL/GenBank/DDBJ whole genome shotgun (WGS) entry which is preliminary data.</text>
</comment>
<protein>
    <submittedName>
        <fullName evidence="2">Uncharacterized protein</fullName>
    </submittedName>
</protein>
<feature type="region of interest" description="Disordered" evidence="1">
    <location>
        <begin position="1"/>
        <end position="24"/>
    </location>
</feature>
<feature type="compositionally biased region" description="Polar residues" evidence="1">
    <location>
        <begin position="1"/>
        <end position="12"/>
    </location>
</feature>
<evidence type="ECO:0000313" key="3">
    <source>
        <dbReference type="Proteomes" id="UP000238479"/>
    </source>
</evidence>
<sequence>MDQNVSDSSSDAANEGFWDLANSSSDEELMNLQITALQEMGRRRRRGSIPGLEN</sequence>
<reference evidence="2 3" key="1">
    <citation type="journal article" date="2018" name="Nat. Genet.">
        <title>The Rosa genome provides new insights in the design of modern roses.</title>
        <authorList>
            <person name="Bendahmane M."/>
        </authorList>
    </citation>
    <scope>NUCLEOTIDE SEQUENCE [LARGE SCALE GENOMIC DNA]</scope>
    <source>
        <strain evidence="3">cv. Old Blush</strain>
    </source>
</reference>
<dbReference type="EMBL" id="PDCK01000039">
    <property type="protein sequence ID" value="PRQ60134.1"/>
    <property type="molecule type" value="Genomic_DNA"/>
</dbReference>
<dbReference type="Proteomes" id="UP000238479">
    <property type="component" value="Chromosome 1"/>
</dbReference>
<organism evidence="2 3">
    <name type="scientific">Rosa chinensis</name>
    <name type="common">China rose</name>
    <dbReference type="NCBI Taxonomy" id="74649"/>
    <lineage>
        <taxon>Eukaryota</taxon>
        <taxon>Viridiplantae</taxon>
        <taxon>Streptophyta</taxon>
        <taxon>Embryophyta</taxon>
        <taxon>Tracheophyta</taxon>
        <taxon>Spermatophyta</taxon>
        <taxon>Magnoliopsida</taxon>
        <taxon>eudicotyledons</taxon>
        <taxon>Gunneridae</taxon>
        <taxon>Pentapetalae</taxon>
        <taxon>rosids</taxon>
        <taxon>fabids</taxon>
        <taxon>Rosales</taxon>
        <taxon>Rosaceae</taxon>
        <taxon>Rosoideae</taxon>
        <taxon>Rosoideae incertae sedis</taxon>
        <taxon>Rosa</taxon>
    </lineage>
</organism>
<accession>A0A2P6SN52</accession>
<gene>
    <name evidence="2" type="ORF">RchiOBHm_Chr1g0377901</name>
</gene>
<proteinExistence type="predicted"/>
<keyword evidence="3" id="KW-1185">Reference proteome</keyword>
<name>A0A2P6SN52_ROSCH</name>
<dbReference type="AlphaFoldDB" id="A0A2P6SN52"/>
<dbReference type="Gramene" id="PRQ60134">
    <property type="protein sequence ID" value="PRQ60134"/>
    <property type="gene ID" value="RchiOBHm_Chr1g0377901"/>
</dbReference>